<dbReference type="AlphaFoldDB" id="A0A812SSW4"/>
<proteinExistence type="predicted"/>
<sequence>DLTLIPETLQRGALGNEWEHASTSSSKGQTVAEANTTSVRYNLKLDMPVPSQLVAVSRFSNDIVTETLRWLSKLASATALFKLVAVLFPVIERNSYRFALHVPLLGLGAIPERAPLLAKGADAVP</sequence>
<dbReference type="Proteomes" id="UP000604046">
    <property type="component" value="Unassembled WGS sequence"/>
</dbReference>
<gene>
    <name evidence="1" type="ORF">SNAT2548_LOCUS27373</name>
</gene>
<protein>
    <submittedName>
        <fullName evidence="1">Uncharacterized protein</fullName>
    </submittedName>
</protein>
<reference evidence="1" key="1">
    <citation type="submission" date="2021-02" db="EMBL/GenBank/DDBJ databases">
        <authorList>
            <person name="Dougan E. K."/>
            <person name="Rhodes N."/>
            <person name="Thang M."/>
            <person name="Chan C."/>
        </authorList>
    </citation>
    <scope>NUCLEOTIDE SEQUENCE</scope>
</reference>
<keyword evidence="2" id="KW-1185">Reference proteome</keyword>
<evidence type="ECO:0000313" key="2">
    <source>
        <dbReference type="Proteomes" id="UP000604046"/>
    </source>
</evidence>
<feature type="non-terminal residue" evidence="1">
    <location>
        <position position="125"/>
    </location>
</feature>
<name>A0A812SSW4_9DINO</name>
<organism evidence="1 2">
    <name type="scientific">Symbiodinium natans</name>
    <dbReference type="NCBI Taxonomy" id="878477"/>
    <lineage>
        <taxon>Eukaryota</taxon>
        <taxon>Sar</taxon>
        <taxon>Alveolata</taxon>
        <taxon>Dinophyceae</taxon>
        <taxon>Suessiales</taxon>
        <taxon>Symbiodiniaceae</taxon>
        <taxon>Symbiodinium</taxon>
    </lineage>
</organism>
<comment type="caution">
    <text evidence="1">The sequence shown here is derived from an EMBL/GenBank/DDBJ whole genome shotgun (WGS) entry which is preliminary data.</text>
</comment>
<dbReference type="EMBL" id="CAJNDS010002465">
    <property type="protein sequence ID" value="CAE7488067.1"/>
    <property type="molecule type" value="Genomic_DNA"/>
</dbReference>
<accession>A0A812SSW4</accession>
<evidence type="ECO:0000313" key="1">
    <source>
        <dbReference type="EMBL" id="CAE7488067.1"/>
    </source>
</evidence>
<dbReference type="OrthoDB" id="10578646at2759"/>